<protein>
    <submittedName>
        <fullName evidence="2">Xanthine/uracil/vitamin C permease</fullName>
    </submittedName>
</protein>
<name>A0A9K3IBL7_HELAN</name>
<comment type="caution">
    <text evidence="2">The sequence shown here is derived from an EMBL/GenBank/DDBJ whole genome shotgun (WGS) entry which is preliminary data.</text>
</comment>
<keyword evidence="1" id="KW-0812">Transmembrane</keyword>
<gene>
    <name evidence="2" type="ORF">HanXRQr2_Chr08g0319371</name>
</gene>
<dbReference type="EMBL" id="MNCJ02000323">
    <property type="protein sequence ID" value="KAF5793695.1"/>
    <property type="molecule type" value="Genomic_DNA"/>
</dbReference>
<sequence>MVICRENSGALALTKVGSQRVIQISAAFMLFFSVFGKKSRLVLYLLSRGSSFMFN</sequence>
<proteinExistence type="predicted"/>
<keyword evidence="1" id="KW-1133">Transmembrane helix</keyword>
<organism evidence="2 3">
    <name type="scientific">Helianthus annuus</name>
    <name type="common">Common sunflower</name>
    <dbReference type="NCBI Taxonomy" id="4232"/>
    <lineage>
        <taxon>Eukaryota</taxon>
        <taxon>Viridiplantae</taxon>
        <taxon>Streptophyta</taxon>
        <taxon>Embryophyta</taxon>
        <taxon>Tracheophyta</taxon>
        <taxon>Spermatophyta</taxon>
        <taxon>Magnoliopsida</taxon>
        <taxon>eudicotyledons</taxon>
        <taxon>Gunneridae</taxon>
        <taxon>Pentapetalae</taxon>
        <taxon>asterids</taxon>
        <taxon>campanulids</taxon>
        <taxon>Asterales</taxon>
        <taxon>Asteraceae</taxon>
        <taxon>Asteroideae</taxon>
        <taxon>Heliantheae alliance</taxon>
        <taxon>Heliantheae</taxon>
        <taxon>Helianthus</taxon>
    </lineage>
</organism>
<accession>A0A9K3IBL7</accession>
<dbReference type="AlphaFoldDB" id="A0A9K3IBL7"/>
<reference evidence="2" key="2">
    <citation type="submission" date="2020-06" db="EMBL/GenBank/DDBJ databases">
        <title>Helianthus annuus Genome sequencing and assembly Release 2.</title>
        <authorList>
            <person name="Gouzy J."/>
            <person name="Langlade N."/>
            <person name="Munos S."/>
        </authorList>
    </citation>
    <scope>NUCLEOTIDE SEQUENCE</scope>
    <source>
        <tissue evidence="2">Leaves</tissue>
    </source>
</reference>
<feature type="transmembrane region" description="Helical" evidence="1">
    <location>
        <begin position="20"/>
        <end position="36"/>
    </location>
</feature>
<evidence type="ECO:0000313" key="3">
    <source>
        <dbReference type="Proteomes" id="UP000215914"/>
    </source>
</evidence>
<evidence type="ECO:0000256" key="1">
    <source>
        <dbReference type="SAM" id="Phobius"/>
    </source>
</evidence>
<reference evidence="2" key="1">
    <citation type="journal article" date="2017" name="Nature">
        <title>The sunflower genome provides insights into oil metabolism, flowering and Asterid evolution.</title>
        <authorList>
            <person name="Badouin H."/>
            <person name="Gouzy J."/>
            <person name="Grassa C.J."/>
            <person name="Murat F."/>
            <person name="Staton S.E."/>
            <person name="Cottret L."/>
            <person name="Lelandais-Briere C."/>
            <person name="Owens G.L."/>
            <person name="Carrere S."/>
            <person name="Mayjonade B."/>
            <person name="Legrand L."/>
            <person name="Gill N."/>
            <person name="Kane N.C."/>
            <person name="Bowers J.E."/>
            <person name="Hubner S."/>
            <person name="Bellec A."/>
            <person name="Berard A."/>
            <person name="Berges H."/>
            <person name="Blanchet N."/>
            <person name="Boniface M.C."/>
            <person name="Brunel D."/>
            <person name="Catrice O."/>
            <person name="Chaidir N."/>
            <person name="Claudel C."/>
            <person name="Donnadieu C."/>
            <person name="Faraut T."/>
            <person name="Fievet G."/>
            <person name="Helmstetter N."/>
            <person name="King M."/>
            <person name="Knapp S.J."/>
            <person name="Lai Z."/>
            <person name="Le Paslier M.C."/>
            <person name="Lippi Y."/>
            <person name="Lorenzon L."/>
            <person name="Mandel J.R."/>
            <person name="Marage G."/>
            <person name="Marchand G."/>
            <person name="Marquand E."/>
            <person name="Bret-Mestries E."/>
            <person name="Morien E."/>
            <person name="Nambeesan S."/>
            <person name="Nguyen T."/>
            <person name="Pegot-Espagnet P."/>
            <person name="Pouilly N."/>
            <person name="Raftis F."/>
            <person name="Sallet E."/>
            <person name="Schiex T."/>
            <person name="Thomas J."/>
            <person name="Vandecasteele C."/>
            <person name="Vares D."/>
            <person name="Vear F."/>
            <person name="Vautrin S."/>
            <person name="Crespi M."/>
            <person name="Mangin B."/>
            <person name="Burke J.M."/>
            <person name="Salse J."/>
            <person name="Munos S."/>
            <person name="Vincourt P."/>
            <person name="Rieseberg L.H."/>
            <person name="Langlade N.B."/>
        </authorList>
    </citation>
    <scope>NUCLEOTIDE SEQUENCE</scope>
    <source>
        <tissue evidence="2">Leaves</tissue>
    </source>
</reference>
<dbReference type="Proteomes" id="UP000215914">
    <property type="component" value="Unassembled WGS sequence"/>
</dbReference>
<keyword evidence="1" id="KW-0472">Membrane</keyword>
<evidence type="ECO:0000313" key="2">
    <source>
        <dbReference type="EMBL" id="KAF5793695.1"/>
    </source>
</evidence>
<keyword evidence="3" id="KW-1185">Reference proteome</keyword>
<dbReference type="Gramene" id="mRNA:HanXRQr2_Chr08g0319371">
    <property type="protein sequence ID" value="CDS:HanXRQr2_Chr08g0319371.1"/>
    <property type="gene ID" value="HanXRQr2_Chr08g0319371"/>
</dbReference>